<dbReference type="Proteomes" id="UP000198804">
    <property type="component" value="Unassembled WGS sequence"/>
</dbReference>
<evidence type="ECO:0000313" key="3">
    <source>
        <dbReference type="Proteomes" id="UP000198804"/>
    </source>
</evidence>
<organism evidence="2 3">
    <name type="scientific">Methylorubrum salsuginis</name>
    <dbReference type="NCBI Taxonomy" id="414703"/>
    <lineage>
        <taxon>Bacteria</taxon>
        <taxon>Pseudomonadati</taxon>
        <taxon>Pseudomonadota</taxon>
        <taxon>Alphaproteobacteria</taxon>
        <taxon>Hyphomicrobiales</taxon>
        <taxon>Methylobacteriaceae</taxon>
        <taxon>Methylorubrum</taxon>
    </lineage>
</organism>
<keyword evidence="1" id="KW-1133">Transmembrane helix</keyword>
<reference evidence="3" key="1">
    <citation type="submission" date="2016-10" db="EMBL/GenBank/DDBJ databases">
        <authorList>
            <person name="Varghese N."/>
            <person name="Submissions S."/>
        </authorList>
    </citation>
    <scope>NUCLEOTIDE SEQUENCE [LARGE SCALE GENOMIC DNA]</scope>
    <source>
        <strain evidence="3">CGMCC 1.6474</strain>
    </source>
</reference>
<evidence type="ECO:0000313" key="2">
    <source>
        <dbReference type="EMBL" id="SFL17954.1"/>
    </source>
</evidence>
<evidence type="ECO:0000256" key="1">
    <source>
        <dbReference type="SAM" id="Phobius"/>
    </source>
</evidence>
<dbReference type="EMBL" id="FOSV01000010">
    <property type="protein sequence ID" value="SFL17954.1"/>
    <property type="molecule type" value="Genomic_DNA"/>
</dbReference>
<gene>
    <name evidence="2" type="ORF">SAMN04488125_11069</name>
</gene>
<sequence length="48" mass="4883">MTTRPILFRLGILALAAAVTGAVFGGLALRAAASRGDLPVLHLGRAEP</sequence>
<keyword evidence="1" id="KW-0812">Transmembrane</keyword>
<protein>
    <submittedName>
        <fullName evidence="2">Uncharacterized protein</fullName>
    </submittedName>
</protein>
<keyword evidence="3" id="KW-1185">Reference proteome</keyword>
<name>A0A1I4FJ49_9HYPH</name>
<proteinExistence type="predicted"/>
<dbReference type="AlphaFoldDB" id="A0A1I4FJ49"/>
<dbReference type="STRING" id="414703.SAMN04488125_11069"/>
<accession>A0A1I4FJ49</accession>
<keyword evidence="1" id="KW-0472">Membrane</keyword>
<dbReference type="RefSeq" id="WP_165616454.1">
    <property type="nucleotide sequence ID" value="NZ_FOSV01000010.1"/>
</dbReference>
<feature type="transmembrane region" description="Helical" evidence="1">
    <location>
        <begin position="6"/>
        <end position="29"/>
    </location>
</feature>